<gene>
    <name evidence="2" type="ORF">CGOC_LOCUS11514</name>
</gene>
<reference evidence="2 3" key="1">
    <citation type="submission" date="2018-11" db="EMBL/GenBank/DDBJ databases">
        <authorList>
            <consortium name="Pathogen Informatics"/>
        </authorList>
    </citation>
    <scope>NUCLEOTIDE SEQUENCE [LARGE SCALE GENOMIC DNA]</scope>
</reference>
<feature type="region of interest" description="Disordered" evidence="1">
    <location>
        <begin position="1"/>
        <end position="78"/>
    </location>
</feature>
<evidence type="ECO:0000313" key="3">
    <source>
        <dbReference type="Proteomes" id="UP000271889"/>
    </source>
</evidence>
<keyword evidence="3" id="KW-1185">Reference proteome</keyword>
<evidence type="ECO:0000313" key="2">
    <source>
        <dbReference type="EMBL" id="VDN30309.1"/>
    </source>
</evidence>
<dbReference type="Proteomes" id="UP000271889">
    <property type="component" value="Unassembled WGS sequence"/>
</dbReference>
<feature type="compositionally biased region" description="Basic and acidic residues" evidence="1">
    <location>
        <begin position="1"/>
        <end position="19"/>
    </location>
</feature>
<feature type="compositionally biased region" description="Acidic residues" evidence="1">
    <location>
        <begin position="51"/>
        <end position="65"/>
    </location>
</feature>
<feature type="non-terminal residue" evidence="2">
    <location>
        <position position="78"/>
    </location>
</feature>
<dbReference type="EMBL" id="UYRV01116821">
    <property type="protein sequence ID" value="VDN30309.1"/>
    <property type="molecule type" value="Genomic_DNA"/>
</dbReference>
<evidence type="ECO:0000256" key="1">
    <source>
        <dbReference type="SAM" id="MobiDB-lite"/>
    </source>
</evidence>
<dbReference type="OrthoDB" id="10616862at2759"/>
<proteinExistence type="predicted"/>
<name>A0A3P7QJ76_CYLGO</name>
<accession>A0A3P7QJ76</accession>
<protein>
    <submittedName>
        <fullName evidence="2">Uncharacterized protein</fullName>
    </submittedName>
</protein>
<sequence>MSQKTEFFRQRREDSEKYGVPDLRTTVRPIQPSPTWVARPTQESVPTWVEETAEGSDEESEEEYEEPKPVVYIVQNPP</sequence>
<dbReference type="AlphaFoldDB" id="A0A3P7QJ76"/>
<organism evidence="2 3">
    <name type="scientific">Cylicostephanus goldi</name>
    <name type="common">Nematode worm</name>
    <dbReference type="NCBI Taxonomy" id="71465"/>
    <lineage>
        <taxon>Eukaryota</taxon>
        <taxon>Metazoa</taxon>
        <taxon>Ecdysozoa</taxon>
        <taxon>Nematoda</taxon>
        <taxon>Chromadorea</taxon>
        <taxon>Rhabditida</taxon>
        <taxon>Rhabditina</taxon>
        <taxon>Rhabditomorpha</taxon>
        <taxon>Strongyloidea</taxon>
        <taxon>Strongylidae</taxon>
        <taxon>Cylicostephanus</taxon>
    </lineage>
</organism>